<dbReference type="EMBL" id="JAFBEI010000022">
    <property type="protein sequence ID" value="MBM7636377.1"/>
    <property type="molecule type" value="Genomic_DNA"/>
</dbReference>
<evidence type="ECO:0000259" key="7">
    <source>
        <dbReference type="Pfam" id="PF04024"/>
    </source>
</evidence>
<keyword evidence="4 6" id="KW-1133">Transmembrane helix</keyword>
<evidence type="ECO:0000313" key="8">
    <source>
        <dbReference type="EMBL" id="MBM7636377.1"/>
    </source>
</evidence>
<evidence type="ECO:0000256" key="2">
    <source>
        <dbReference type="ARBA" id="ARBA00022475"/>
    </source>
</evidence>
<dbReference type="Proteomes" id="UP000809081">
    <property type="component" value="Unassembled WGS sequence"/>
</dbReference>
<dbReference type="InterPro" id="IPR052027">
    <property type="entry name" value="PspC"/>
</dbReference>
<evidence type="ECO:0000256" key="4">
    <source>
        <dbReference type="ARBA" id="ARBA00022989"/>
    </source>
</evidence>
<name>A0ABS2PM62_9STRE</name>
<feature type="transmembrane region" description="Helical" evidence="6">
    <location>
        <begin position="34"/>
        <end position="58"/>
    </location>
</feature>
<gene>
    <name evidence="8" type="ORF">JOC31_001198</name>
</gene>
<comment type="subcellular location">
    <subcellularLocation>
        <location evidence="1">Cell membrane</location>
        <topology evidence="1">Single-pass membrane protein</topology>
    </subcellularLocation>
</comment>
<organism evidence="8 9">
    <name type="scientific">Streptococcus saliviloxodontae</name>
    <dbReference type="NCBI Taxonomy" id="1349416"/>
    <lineage>
        <taxon>Bacteria</taxon>
        <taxon>Bacillati</taxon>
        <taxon>Bacillota</taxon>
        <taxon>Bacilli</taxon>
        <taxon>Lactobacillales</taxon>
        <taxon>Streptococcaceae</taxon>
        <taxon>Streptococcus</taxon>
    </lineage>
</organism>
<evidence type="ECO:0000313" key="9">
    <source>
        <dbReference type="Proteomes" id="UP000809081"/>
    </source>
</evidence>
<sequence>MKEKFYKQRHQRLIAGVLAGICDRYGWDVNLVRALYVIFSLFTDGIGFVLYIVLAIFLPYKEDSIRDEFGTGPRRRKDAKIIKDDKDGWYW</sequence>
<feature type="domain" description="Phage shock protein PspC N-terminal" evidence="7">
    <location>
        <begin position="4"/>
        <end position="60"/>
    </location>
</feature>
<keyword evidence="2" id="KW-1003">Cell membrane</keyword>
<dbReference type="InterPro" id="IPR007168">
    <property type="entry name" value="Phageshock_PspC_N"/>
</dbReference>
<evidence type="ECO:0000256" key="1">
    <source>
        <dbReference type="ARBA" id="ARBA00004162"/>
    </source>
</evidence>
<protein>
    <submittedName>
        <fullName evidence="8">Phage shock protein PspC (Stress-responsive transcriptional regulator)</fullName>
    </submittedName>
</protein>
<dbReference type="Pfam" id="PF04024">
    <property type="entry name" value="PspC"/>
    <property type="match status" value="1"/>
</dbReference>
<evidence type="ECO:0000256" key="6">
    <source>
        <dbReference type="SAM" id="Phobius"/>
    </source>
</evidence>
<dbReference type="PANTHER" id="PTHR33885">
    <property type="entry name" value="PHAGE SHOCK PROTEIN C"/>
    <property type="match status" value="1"/>
</dbReference>
<keyword evidence="3 6" id="KW-0812">Transmembrane</keyword>
<dbReference type="RefSeq" id="WP_205017255.1">
    <property type="nucleotide sequence ID" value="NZ_JAFBEI010000022.1"/>
</dbReference>
<accession>A0ABS2PM62</accession>
<evidence type="ECO:0000256" key="3">
    <source>
        <dbReference type="ARBA" id="ARBA00022692"/>
    </source>
</evidence>
<keyword evidence="5 6" id="KW-0472">Membrane</keyword>
<keyword evidence="9" id="KW-1185">Reference proteome</keyword>
<reference evidence="8 9" key="1">
    <citation type="submission" date="2021-01" db="EMBL/GenBank/DDBJ databases">
        <title>Genomic Encyclopedia of Type Strains, Phase IV (KMG-IV): sequencing the most valuable type-strain genomes for metagenomic binning, comparative biology and taxonomic classification.</title>
        <authorList>
            <person name="Goeker M."/>
        </authorList>
    </citation>
    <scope>NUCLEOTIDE SEQUENCE [LARGE SCALE GENOMIC DNA]</scope>
    <source>
        <strain evidence="8 9">DSM 27513</strain>
    </source>
</reference>
<dbReference type="PANTHER" id="PTHR33885:SF3">
    <property type="entry name" value="PHAGE SHOCK PROTEIN C"/>
    <property type="match status" value="1"/>
</dbReference>
<proteinExistence type="predicted"/>
<comment type="caution">
    <text evidence="8">The sequence shown here is derived from an EMBL/GenBank/DDBJ whole genome shotgun (WGS) entry which is preliminary data.</text>
</comment>
<evidence type="ECO:0000256" key="5">
    <source>
        <dbReference type="ARBA" id="ARBA00023136"/>
    </source>
</evidence>